<dbReference type="InterPro" id="IPR005302">
    <property type="entry name" value="MoCF_Sase_C"/>
</dbReference>
<dbReference type="GO" id="GO:0030151">
    <property type="term" value="F:molybdenum ion binding"/>
    <property type="evidence" value="ECO:0007669"/>
    <property type="project" value="InterPro"/>
</dbReference>
<protein>
    <submittedName>
        <fullName evidence="2">MOSC domain containing protein</fullName>
    </submittedName>
</protein>
<dbReference type="SUPFAM" id="SSF50800">
    <property type="entry name" value="PK beta-barrel domain-like"/>
    <property type="match status" value="1"/>
</dbReference>
<dbReference type="InterPro" id="IPR005163">
    <property type="entry name" value="Tri_helical_YiiM-like"/>
</dbReference>
<organism evidence="2">
    <name type="scientific">Cyanothece sp. (strain PCC 7425 / ATCC 29141)</name>
    <dbReference type="NCBI Taxonomy" id="395961"/>
    <lineage>
        <taxon>Bacteria</taxon>
        <taxon>Bacillati</taxon>
        <taxon>Cyanobacteriota</taxon>
        <taxon>Cyanophyceae</taxon>
        <taxon>Gomontiellales</taxon>
        <taxon>Cyanothecaceae</taxon>
        <taxon>Cyanothece</taxon>
    </lineage>
</organism>
<accession>B8HRP9</accession>
<dbReference type="Pfam" id="PF03475">
    <property type="entry name" value="YiiM_3-alpha"/>
    <property type="match status" value="1"/>
</dbReference>
<dbReference type="PANTHER" id="PTHR30212:SF2">
    <property type="entry name" value="PROTEIN YIIM"/>
    <property type="match status" value="1"/>
</dbReference>
<dbReference type="HOGENOM" id="CLU_082566_1_0_3"/>
<proteinExistence type="predicted"/>
<dbReference type="eggNOG" id="COG2258">
    <property type="taxonomic scope" value="Bacteria"/>
</dbReference>
<evidence type="ECO:0000259" key="1">
    <source>
        <dbReference type="PROSITE" id="PS51340"/>
    </source>
</evidence>
<dbReference type="InterPro" id="IPR052353">
    <property type="entry name" value="Benzoxazolinone_Detox_Enz"/>
</dbReference>
<dbReference type="KEGG" id="cyn:Cyan7425_3596"/>
<sequence>MQVISVNVGVPREVVWRGKTVLTGIFKQPVPGRIKLRSLNLEGDRQADLTVHGGLYKAIYAYPSEHYPYWRNELAGMELPWGMFGENLTIAGLLEDAIHIGDRLRVGTAELRVTQPRTPCYKLEIKFGRADIVQRFLASQRSGFYFAVVQEGDVAAGDSIEIIDRDPDQITVADIVRLRQGELDDLDLLQRAVQLQALPSNLRDQLKKRLD</sequence>
<gene>
    <name evidence="2" type="ordered locus">Cyan7425_3596</name>
</gene>
<reference evidence="2" key="1">
    <citation type="submission" date="2009-01" db="EMBL/GenBank/DDBJ databases">
        <title>Complete sequence of chromosome Cyanothece sp. PCC 7425.</title>
        <authorList>
            <consortium name="US DOE Joint Genome Institute"/>
            <person name="Lucas S."/>
            <person name="Copeland A."/>
            <person name="Lapidus A."/>
            <person name="Glavina del Rio T."/>
            <person name="Dalin E."/>
            <person name="Tice H."/>
            <person name="Bruce D."/>
            <person name="Goodwin L."/>
            <person name="Pitluck S."/>
            <person name="Sims D."/>
            <person name="Meineke L."/>
            <person name="Brettin T."/>
            <person name="Detter J.C."/>
            <person name="Han C."/>
            <person name="Larimer F."/>
            <person name="Land M."/>
            <person name="Hauser L."/>
            <person name="Kyrpides N."/>
            <person name="Ovchinnikova G."/>
            <person name="Liberton M."/>
            <person name="Stoeckel J."/>
            <person name="Banerjee A."/>
            <person name="Singh A."/>
            <person name="Page L."/>
            <person name="Sato H."/>
            <person name="Zhao L."/>
            <person name="Sherman L."/>
            <person name="Pakrasi H."/>
            <person name="Richardson P."/>
        </authorList>
    </citation>
    <scope>NUCLEOTIDE SEQUENCE</scope>
    <source>
        <strain evidence="2">PCC 7425</strain>
    </source>
</reference>
<dbReference type="Pfam" id="PF03473">
    <property type="entry name" value="MOSC"/>
    <property type="match status" value="1"/>
</dbReference>
<dbReference type="GO" id="GO:0003824">
    <property type="term" value="F:catalytic activity"/>
    <property type="evidence" value="ECO:0007669"/>
    <property type="project" value="InterPro"/>
</dbReference>
<evidence type="ECO:0000313" key="2">
    <source>
        <dbReference type="EMBL" id="ACL45916.1"/>
    </source>
</evidence>
<feature type="domain" description="MOSC" evidence="1">
    <location>
        <begin position="28"/>
        <end position="163"/>
    </location>
</feature>
<dbReference type="AlphaFoldDB" id="B8HRP9"/>
<dbReference type="OrthoDB" id="9786134at2"/>
<dbReference type="PANTHER" id="PTHR30212">
    <property type="entry name" value="PROTEIN YIIM"/>
    <property type="match status" value="1"/>
</dbReference>
<dbReference type="EMBL" id="CP001344">
    <property type="protein sequence ID" value="ACL45916.1"/>
    <property type="molecule type" value="Genomic_DNA"/>
</dbReference>
<dbReference type="PROSITE" id="PS51340">
    <property type="entry name" value="MOSC"/>
    <property type="match status" value="1"/>
</dbReference>
<dbReference type="Gene3D" id="2.40.33.20">
    <property type="entry name" value="PK beta-barrel domain-like"/>
    <property type="match status" value="1"/>
</dbReference>
<name>B8HRP9_CYAP4</name>
<dbReference type="GO" id="GO:0030170">
    <property type="term" value="F:pyridoxal phosphate binding"/>
    <property type="evidence" value="ECO:0007669"/>
    <property type="project" value="InterPro"/>
</dbReference>
<dbReference type="STRING" id="395961.Cyan7425_3596"/>
<dbReference type="InterPro" id="IPR011037">
    <property type="entry name" value="Pyrv_Knase-like_insert_dom_sf"/>
</dbReference>